<proteinExistence type="predicted"/>
<feature type="chain" id="PRO_5003618182" evidence="1">
    <location>
        <begin position="18"/>
        <end position="893"/>
    </location>
</feature>
<evidence type="ECO:0000256" key="1">
    <source>
        <dbReference type="SAM" id="SignalP"/>
    </source>
</evidence>
<protein>
    <submittedName>
        <fullName evidence="2">Uncharacterized protein</fullName>
    </submittedName>
</protein>
<dbReference type="Proteomes" id="UP000005622">
    <property type="component" value="Unassembled WGS sequence"/>
</dbReference>
<accession>H8ZCS4</accession>
<sequence length="893" mass="102577">MKLLRLISILAFCQVGARLTLPKIEELQKATYKSDTFGLQKVRQEGPLGFLHTYIYHKKGYMHNKRFYSPVIETSYSLVKNRKADKTSPTTFTFIRAPNKDTVYPLSKSADEESSYLESYHANLIRMFPSSTGDLSIESGRYNSLTRFLRSTEVQKHTSHILAALFLLARGVQVELMCNKEEKTLLLKNKKGAVLFDIPMRISGYSNKNSKKKKNIPQKEAEMIISFFIECCASRPLSTQHILSQEISLEEFNKGKFLDSPEFLIDTYIFEFIESVESAKNFARAVHEMLIDCVEEELCIEHQASLKEAALVLNQCFVSVESAEKSELSQLDVLKSIHNTTQKYKVTPFYDSSYFLEYTVTPCYNRELKRFTHNPVENFSNCVEAGILTLFCCFAYDPSTQSYATSHIKSPSDDLREFFYIYPEPVESADRQLHMAWGRVVSDLKGGAVYLGKGNELETGILNMLSVLVEVANLPKEKLNMLIERVNSITDSDQDVYADIKQYTTEVFTVLSYNKSLQVNFADLNKGYLEDGGVDVFGKITLAYIHGDVENAIEFILSRKHMSISLPASANNKAEVMVKEILEVQKRCRQPWTFFEHLLMHYISSTINSIMEGTENRAAIIYQIKKVHADPIKKSNSLFLVKKIENIEYKREIVSRLIIYSKIEDLHACNPVVRFTSNIIGSVPLGDRATQRKMLAASICTGRCAACYPSVQLEEYDLNLMIEYTYEVVQVFNYIIGTQNSSMLLHCLNVYMRKIGYYSISTHNPLTSRYLTQNMFKCLFADRTMKYAEKVLEFATKYWSEVLDIESQLCFIWFHYACERFPSEKELLKDLYNGIQNIDDMHSWYGFLNLSRADYCRIVSVLDSLSLDMPELAKESFNFQQIYGSCLYYCSVS</sequence>
<keyword evidence="1" id="KW-0732">Signal</keyword>
<reference evidence="2" key="1">
    <citation type="submission" date="2011-03" db="EMBL/GenBank/DDBJ databases">
        <title>The Genome Sequence of Nematocida sp1 strain ERTm2.</title>
        <authorList>
            <consortium name="The Broad Institute Genome Sequencing Platform"/>
            <consortium name="The Broad Institute Genome Sequencing Center for Infectious Disease"/>
            <person name="Cuomo C."/>
            <person name="Troemel E."/>
            <person name="Young S.K."/>
            <person name="Zeng Q."/>
            <person name="Gargeya S."/>
            <person name="Fitzgerald M."/>
            <person name="Haas B."/>
            <person name="Abouelleil A."/>
            <person name="Alvarado L."/>
            <person name="Arachchi H.M."/>
            <person name="Berlin A."/>
            <person name="Brown A."/>
            <person name="Chapman S.B."/>
            <person name="Chen Z."/>
            <person name="Dunbar C."/>
            <person name="Freedman E."/>
            <person name="Gearin G."/>
            <person name="Gellesch M."/>
            <person name="Goldberg J."/>
            <person name="Griggs A."/>
            <person name="Gujja S."/>
            <person name="Heilman E.R."/>
            <person name="Heiman D."/>
            <person name="Howarth C."/>
            <person name="Larson L."/>
            <person name="Lui A."/>
            <person name="MacDonald P.J.P."/>
            <person name="Mehta T."/>
            <person name="Montmayeur A."/>
            <person name="Murphy C."/>
            <person name="Neiman D."/>
            <person name="Pearson M."/>
            <person name="Priest M."/>
            <person name="Roberts A."/>
            <person name="Saif S."/>
            <person name="Shea T."/>
            <person name="Shenoy N."/>
            <person name="Sisk P."/>
            <person name="Stolte C."/>
            <person name="Sykes S."/>
            <person name="White J."/>
            <person name="Yandava C."/>
            <person name="Wortman J."/>
            <person name="Nusbaum C."/>
            <person name="Birren B."/>
        </authorList>
    </citation>
    <scope>NUCLEOTIDE SEQUENCE</scope>
    <source>
        <strain evidence="2">ERTm2</strain>
    </source>
</reference>
<organism evidence="2">
    <name type="scientific">Nematocida ausubeli (strain ATCC PRA-371 / ERTm2)</name>
    <name type="common">Nematode killer fungus</name>
    <dbReference type="NCBI Taxonomy" id="1913371"/>
    <lineage>
        <taxon>Eukaryota</taxon>
        <taxon>Fungi</taxon>
        <taxon>Fungi incertae sedis</taxon>
        <taxon>Microsporidia</taxon>
        <taxon>Nematocida</taxon>
    </lineage>
</organism>
<feature type="signal peptide" evidence="1">
    <location>
        <begin position="1"/>
        <end position="17"/>
    </location>
</feature>
<gene>
    <name evidence="2" type="ORF">NERG_01071</name>
</gene>
<evidence type="ECO:0000313" key="2">
    <source>
        <dbReference type="EMBL" id="EHY65464.1"/>
    </source>
</evidence>
<dbReference type="EMBL" id="JH604635">
    <property type="protein sequence ID" value="EHY65464.1"/>
    <property type="molecule type" value="Genomic_DNA"/>
</dbReference>
<name>H8ZCS4_NEMA1</name>
<dbReference type="AlphaFoldDB" id="H8ZCS4"/>
<dbReference type="HOGENOM" id="CLU_009683_3_0_1"/>